<protein>
    <submittedName>
        <fullName evidence="2">GNAT family N-acetyltransferase</fullName>
    </submittedName>
</protein>
<dbReference type="EMBL" id="JADJZA010000007">
    <property type="protein sequence ID" value="MBK9297974.1"/>
    <property type="molecule type" value="Genomic_DNA"/>
</dbReference>
<dbReference type="AlphaFoldDB" id="A0A936TFP1"/>
<dbReference type="Pfam" id="PF13508">
    <property type="entry name" value="Acetyltransf_7"/>
    <property type="match status" value="1"/>
</dbReference>
<proteinExistence type="predicted"/>
<dbReference type="InterPro" id="IPR016181">
    <property type="entry name" value="Acyl_CoA_acyltransferase"/>
</dbReference>
<evidence type="ECO:0000313" key="3">
    <source>
        <dbReference type="Proteomes" id="UP000727993"/>
    </source>
</evidence>
<feature type="domain" description="N-acetyltransferase" evidence="1">
    <location>
        <begin position="180"/>
        <end position="329"/>
    </location>
</feature>
<dbReference type="SUPFAM" id="SSF55729">
    <property type="entry name" value="Acyl-CoA N-acyltransferases (Nat)"/>
    <property type="match status" value="1"/>
</dbReference>
<dbReference type="CDD" id="cd04301">
    <property type="entry name" value="NAT_SF"/>
    <property type="match status" value="1"/>
</dbReference>
<reference evidence="2 3" key="1">
    <citation type="submission" date="2020-10" db="EMBL/GenBank/DDBJ databases">
        <title>Connecting structure to function with the recovery of over 1000 high-quality activated sludge metagenome-assembled genomes encoding full-length rRNA genes using long-read sequencing.</title>
        <authorList>
            <person name="Singleton C.M."/>
            <person name="Petriglieri F."/>
            <person name="Kristensen J.M."/>
            <person name="Kirkegaard R.H."/>
            <person name="Michaelsen T.Y."/>
            <person name="Andersen M.H."/>
            <person name="Karst S.M."/>
            <person name="Dueholm M.S."/>
            <person name="Nielsen P.H."/>
            <person name="Albertsen M."/>
        </authorList>
    </citation>
    <scope>NUCLEOTIDE SEQUENCE [LARGE SCALE GENOMIC DNA]</scope>
    <source>
        <strain evidence="2">Lyne_18-Q3-R50-59_MAXAC.006</strain>
    </source>
</reference>
<dbReference type="PROSITE" id="PS51186">
    <property type="entry name" value="GNAT"/>
    <property type="match status" value="1"/>
</dbReference>
<evidence type="ECO:0000313" key="2">
    <source>
        <dbReference type="EMBL" id="MBK9297974.1"/>
    </source>
</evidence>
<dbReference type="Proteomes" id="UP000727993">
    <property type="component" value="Unassembled WGS sequence"/>
</dbReference>
<organism evidence="2 3">
    <name type="scientific">Candidatus Neomicrothrix subdominans</name>
    <dbReference type="NCBI Taxonomy" id="2954438"/>
    <lineage>
        <taxon>Bacteria</taxon>
        <taxon>Bacillati</taxon>
        <taxon>Actinomycetota</taxon>
        <taxon>Acidimicrobiia</taxon>
        <taxon>Acidimicrobiales</taxon>
        <taxon>Microthrixaceae</taxon>
        <taxon>Candidatus Neomicrothrix</taxon>
    </lineage>
</organism>
<comment type="caution">
    <text evidence="2">The sequence shown here is derived from an EMBL/GenBank/DDBJ whole genome shotgun (WGS) entry which is preliminary data.</text>
</comment>
<sequence>MNDEVPGSESRTRRPALRVSLEGLTGIFAEEPLSRWRFHSGVLWRGLWCVTDAFRDDEVEYHLGSTSGAFKAAIPDGSRDEVDDAATIAEEMSLNYLVNRARDVASVDSAGRELAKLGQLQRLAIHGVDPELSWARVGFGRDPAVKCEVKGRIVSLTSSAWDDRVPSGLAITQPLQSVIRRIRAAADEGIVRHLASAPEVQRLGKASYDQEAVVKSLLYDSDSRVNYLITFRGEDVGFAHVEFTEDENGRFGWPCMVVTKPDLQGQGLGTRVMAALCHEAVVRKAVPHLPLSQDAEVVERIAVRLGFEYGGIRGGIERDASVPYYQPPADE</sequence>
<dbReference type="GO" id="GO:0016747">
    <property type="term" value="F:acyltransferase activity, transferring groups other than amino-acyl groups"/>
    <property type="evidence" value="ECO:0007669"/>
    <property type="project" value="InterPro"/>
</dbReference>
<accession>A0A936TFP1</accession>
<gene>
    <name evidence="2" type="ORF">IPN02_14295</name>
</gene>
<name>A0A936TFP1_9ACTN</name>
<dbReference type="Gene3D" id="3.40.630.30">
    <property type="match status" value="1"/>
</dbReference>
<dbReference type="InterPro" id="IPR000182">
    <property type="entry name" value="GNAT_dom"/>
</dbReference>
<evidence type="ECO:0000259" key="1">
    <source>
        <dbReference type="PROSITE" id="PS51186"/>
    </source>
</evidence>